<feature type="transmembrane region" description="Helical" evidence="7">
    <location>
        <begin position="160"/>
        <end position="181"/>
    </location>
</feature>
<evidence type="ECO:0000256" key="7">
    <source>
        <dbReference type="SAM" id="Phobius"/>
    </source>
</evidence>
<keyword evidence="10" id="KW-1185">Reference proteome</keyword>
<keyword evidence="2" id="KW-0963">Cytoplasm</keyword>
<evidence type="ECO:0000313" key="9">
    <source>
        <dbReference type="Ensembl" id="ENSEBUP00000013324.1"/>
    </source>
</evidence>
<organism evidence="9 10">
    <name type="scientific">Eptatretus burgeri</name>
    <name type="common">Inshore hagfish</name>
    <dbReference type="NCBI Taxonomy" id="7764"/>
    <lineage>
        <taxon>Eukaryota</taxon>
        <taxon>Metazoa</taxon>
        <taxon>Chordata</taxon>
        <taxon>Craniata</taxon>
        <taxon>Vertebrata</taxon>
        <taxon>Cyclostomata</taxon>
        <taxon>Myxini</taxon>
        <taxon>Myxiniformes</taxon>
        <taxon>Myxinidae</taxon>
        <taxon>Eptatretinae</taxon>
        <taxon>Eptatretus</taxon>
    </lineage>
</organism>
<dbReference type="AlphaFoldDB" id="A0A8C4QCC5"/>
<comment type="subcellular location">
    <subcellularLocation>
        <location evidence="1">Cytoplasm</location>
    </subcellularLocation>
</comment>
<keyword evidence="7" id="KW-0472">Membrane</keyword>
<dbReference type="Pfam" id="PF12496">
    <property type="entry name" value="BNIP2"/>
    <property type="match status" value="1"/>
</dbReference>
<dbReference type="InterPro" id="IPR001251">
    <property type="entry name" value="CRAL-TRIO_dom"/>
</dbReference>
<evidence type="ECO:0000256" key="6">
    <source>
        <dbReference type="SAM" id="MobiDB-lite"/>
    </source>
</evidence>
<proteinExistence type="predicted"/>
<evidence type="ECO:0000313" key="10">
    <source>
        <dbReference type="Proteomes" id="UP000694388"/>
    </source>
</evidence>
<feature type="transmembrane region" description="Helical" evidence="7">
    <location>
        <begin position="213"/>
        <end position="234"/>
    </location>
</feature>
<evidence type="ECO:0000256" key="4">
    <source>
        <dbReference type="ARBA" id="ARBA00022801"/>
    </source>
</evidence>
<accession>A0A8C4QCC5</accession>
<feature type="domain" description="CRAL-TRIO" evidence="8">
    <location>
        <begin position="117"/>
        <end position="274"/>
    </location>
</feature>
<dbReference type="GO" id="GO:0005737">
    <property type="term" value="C:cytoplasm"/>
    <property type="evidence" value="ECO:0007669"/>
    <property type="project" value="UniProtKB-SubCell"/>
</dbReference>
<feature type="region of interest" description="Disordered" evidence="6">
    <location>
        <begin position="72"/>
        <end position="92"/>
    </location>
</feature>
<dbReference type="GeneTree" id="ENSGT00940000154422"/>
<dbReference type="Ensembl" id="ENSEBUT00000013900.1">
    <property type="protein sequence ID" value="ENSEBUP00000013324.1"/>
    <property type="gene ID" value="ENSEBUG00000008423.1"/>
</dbReference>
<dbReference type="PANTHER" id="PTHR12112:SF22">
    <property type="entry name" value="MANGANESE-DEPENDENT INORGANIC PYROPHOSPHATASE-RELATED"/>
    <property type="match status" value="1"/>
</dbReference>
<dbReference type="PANTHER" id="PTHR12112">
    <property type="entry name" value="BNIP - RELATED"/>
    <property type="match status" value="1"/>
</dbReference>
<dbReference type="FunFam" id="3.40.525.10:FF:000001">
    <property type="entry name" value="BCL2/adenovirus E1B protein-interacting protein 2"/>
    <property type="match status" value="1"/>
</dbReference>
<feature type="compositionally biased region" description="Acidic residues" evidence="6">
    <location>
        <begin position="34"/>
        <end position="54"/>
    </location>
</feature>
<dbReference type="InterPro" id="IPR022181">
    <property type="entry name" value="Bcl2-/adenovirus-E1B"/>
</dbReference>
<keyword evidence="7" id="KW-1133">Transmembrane helix</keyword>
<dbReference type="InterPro" id="IPR036865">
    <property type="entry name" value="CRAL-TRIO_dom_sf"/>
</dbReference>
<dbReference type="CDD" id="cd00170">
    <property type="entry name" value="SEC14"/>
    <property type="match status" value="1"/>
</dbReference>
<feature type="region of interest" description="Disordered" evidence="6">
    <location>
        <begin position="1"/>
        <end position="56"/>
    </location>
</feature>
<evidence type="ECO:0000256" key="3">
    <source>
        <dbReference type="ARBA" id="ARBA00022723"/>
    </source>
</evidence>
<dbReference type="SUPFAM" id="SSF52087">
    <property type="entry name" value="CRAL/TRIO domain"/>
    <property type="match status" value="1"/>
</dbReference>
<keyword evidence="3" id="KW-0479">Metal-binding</keyword>
<sequence length="320" mass="36686">MSAHSTERHKRKLQAPDFSLSLDQSEGSLPSDAETPDDLDFDVDDLDTPDEAESIDYAHSAELEWENDTPITENHLGAKHPAGSKDEREVDNEGMDERLWRSVIIGEQEFRIDMVAIEPYRKVLSHGGYYGEGLNAVIVFAACFLPDSRQPNYGHIMENLFLYVISTLELLVAENYLIVYLNGATPHRRMPGIGWLKRCYQMIDRKLRKNLKVVLIVHPTWFIRTILALSRPFISSKFYSKIRLVHSLPSLAAILPLEQIQIPDCIWQLDEELKEAAESSPFPRTHRRVSVVGLQRRSFAICPGRGNTTWTRLHIIYIYI</sequence>
<evidence type="ECO:0000256" key="5">
    <source>
        <dbReference type="ARBA" id="ARBA00023211"/>
    </source>
</evidence>
<keyword evidence="5" id="KW-0464">Manganese</keyword>
<evidence type="ECO:0000259" key="8">
    <source>
        <dbReference type="PROSITE" id="PS50191"/>
    </source>
</evidence>
<dbReference type="Proteomes" id="UP000694388">
    <property type="component" value="Unplaced"/>
</dbReference>
<dbReference type="Gene3D" id="3.40.525.10">
    <property type="entry name" value="CRAL-TRIO lipid binding domain"/>
    <property type="match status" value="1"/>
</dbReference>
<keyword evidence="4" id="KW-0378">Hydrolase</keyword>
<dbReference type="SMART" id="SM00516">
    <property type="entry name" value="SEC14"/>
    <property type="match status" value="1"/>
</dbReference>
<feature type="transmembrane region" description="Helical" evidence="7">
    <location>
        <begin position="129"/>
        <end position="148"/>
    </location>
</feature>
<dbReference type="GO" id="GO:0006915">
    <property type="term" value="P:apoptotic process"/>
    <property type="evidence" value="ECO:0007669"/>
    <property type="project" value="TreeGrafter"/>
</dbReference>
<reference evidence="9" key="2">
    <citation type="submission" date="2025-09" db="UniProtKB">
        <authorList>
            <consortium name="Ensembl"/>
        </authorList>
    </citation>
    <scope>IDENTIFICATION</scope>
</reference>
<evidence type="ECO:0000256" key="1">
    <source>
        <dbReference type="ARBA" id="ARBA00004496"/>
    </source>
</evidence>
<evidence type="ECO:0000256" key="2">
    <source>
        <dbReference type="ARBA" id="ARBA00022490"/>
    </source>
</evidence>
<protein>
    <submittedName>
        <fullName evidence="9">Prune homolog 2 with BCH domain</fullName>
    </submittedName>
</protein>
<reference evidence="9" key="1">
    <citation type="submission" date="2025-08" db="UniProtKB">
        <authorList>
            <consortium name="Ensembl"/>
        </authorList>
    </citation>
    <scope>IDENTIFICATION</scope>
</reference>
<name>A0A8C4QCC5_EPTBU</name>
<keyword evidence="7" id="KW-0812">Transmembrane</keyword>
<dbReference type="PROSITE" id="PS50191">
    <property type="entry name" value="CRAL_TRIO"/>
    <property type="match status" value="1"/>
</dbReference>
<dbReference type="Pfam" id="PF13716">
    <property type="entry name" value="CRAL_TRIO_2"/>
    <property type="match status" value="1"/>
</dbReference>